<dbReference type="Proteomes" id="UP000694409">
    <property type="component" value="Unassembled WGS sequence"/>
</dbReference>
<reference evidence="2" key="2">
    <citation type="submission" date="2025-09" db="UniProtKB">
        <authorList>
            <consortium name="Ensembl"/>
        </authorList>
    </citation>
    <scope>IDENTIFICATION</scope>
</reference>
<sequence length="91" mass="9874">SHLPLPDTYEMTALVLPPPALFPKQTSGQCSSCPSDRERQDRDRSGKGSHWGSHFAQEMGKAQELEEEDMVGCWLSQTSGGNAQAPDSVQG</sequence>
<feature type="compositionally biased region" description="Polar residues" evidence="1">
    <location>
        <begin position="75"/>
        <end position="91"/>
    </location>
</feature>
<organism evidence="2 3">
    <name type="scientific">Serinus canaria</name>
    <name type="common">Island canary</name>
    <name type="synonym">Fringilla canaria</name>
    <dbReference type="NCBI Taxonomy" id="9135"/>
    <lineage>
        <taxon>Eukaryota</taxon>
        <taxon>Metazoa</taxon>
        <taxon>Chordata</taxon>
        <taxon>Craniata</taxon>
        <taxon>Vertebrata</taxon>
        <taxon>Euteleostomi</taxon>
        <taxon>Archelosauria</taxon>
        <taxon>Archosauria</taxon>
        <taxon>Dinosauria</taxon>
        <taxon>Saurischia</taxon>
        <taxon>Theropoda</taxon>
        <taxon>Coelurosauria</taxon>
        <taxon>Aves</taxon>
        <taxon>Neognathae</taxon>
        <taxon>Neoaves</taxon>
        <taxon>Telluraves</taxon>
        <taxon>Australaves</taxon>
        <taxon>Passeriformes</taxon>
        <taxon>Passeroidea</taxon>
        <taxon>Fringillidae</taxon>
        <taxon>Carduelinae</taxon>
        <taxon>Serinus</taxon>
    </lineage>
</organism>
<evidence type="ECO:0000313" key="2">
    <source>
        <dbReference type="Ensembl" id="ENSSCAP00000022965.1"/>
    </source>
</evidence>
<feature type="compositionally biased region" description="Basic and acidic residues" evidence="1">
    <location>
        <begin position="35"/>
        <end position="46"/>
    </location>
</feature>
<evidence type="ECO:0000256" key="1">
    <source>
        <dbReference type="SAM" id="MobiDB-lite"/>
    </source>
</evidence>
<feature type="region of interest" description="Disordered" evidence="1">
    <location>
        <begin position="19"/>
        <end position="91"/>
    </location>
</feature>
<evidence type="ECO:0000313" key="3">
    <source>
        <dbReference type="Proteomes" id="UP000694409"/>
    </source>
</evidence>
<name>A0A8C9NU17_SERCA</name>
<proteinExistence type="predicted"/>
<keyword evidence="3" id="KW-1185">Reference proteome</keyword>
<dbReference type="AlphaFoldDB" id="A0A8C9NU17"/>
<feature type="compositionally biased region" description="Polar residues" evidence="1">
    <location>
        <begin position="24"/>
        <end position="34"/>
    </location>
</feature>
<dbReference type="Ensembl" id="ENSSCAT00000025580.1">
    <property type="protein sequence ID" value="ENSSCAP00000022965.1"/>
    <property type="gene ID" value="ENSSCAG00000016473.1"/>
</dbReference>
<protein>
    <submittedName>
        <fullName evidence="2">Uncharacterized protein</fullName>
    </submittedName>
</protein>
<accession>A0A8C9NU17</accession>
<reference evidence="2" key="1">
    <citation type="submission" date="2025-08" db="UniProtKB">
        <authorList>
            <consortium name="Ensembl"/>
        </authorList>
    </citation>
    <scope>IDENTIFICATION</scope>
</reference>